<protein>
    <recommendedName>
        <fullName evidence="4">microbial collagenase</fullName>
        <ecNumber evidence="4">3.4.24.3</ecNumber>
    </recommendedName>
</protein>
<evidence type="ECO:0000256" key="5">
    <source>
        <dbReference type="ARBA" id="ARBA00022525"/>
    </source>
</evidence>
<feature type="domain" description="Peptidase C-terminal archaeal/bacterial" evidence="15">
    <location>
        <begin position="695"/>
        <end position="755"/>
    </location>
</feature>
<keyword evidence="6" id="KW-0645">Protease</keyword>
<evidence type="ECO:0000256" key="10">
    <source>
        <dbReference type="ARBA" id="ARBA00022833"/>
    </source>
</evidence>
<gene>
    <name evidence="17" type="ORF">OHA16_01515</name>
</gene>
<evidence type="ECO:0000256" key="11">
    <source>
        <dbReference type="ARBA" id="ARBA00023049"/>
    </source>
</evidence>
<accession>A0ABZ1TS06</accession>
<evidence type="ECO:0000256" key="12">
    <source>
        <dbReference type="ARBA" id="ARBA00023145"/>
    </source>
</evidence>
<feature type="signal peptide" evidence="14">
    <location>
        <begin position="1"/>
        <end position="24"/>
    </location>
</feature>
<evidence type="ECO:0000256" key="9">
    <source>
        <dbReference type="ARBA" id="ARBA00022801"/>
    </source>
</evidence>
<feature type="domain" description="Peptidase M9 collagenase N-terminal" evidence="16">
    <location>
        <begin position="121"/>
        <end position="294"/>
    </location>
</feature>
<dbReference type="Gene3D" id="2.60.120.380">
    <property type="match status" value="1"/>
</dbReference>
<evidence type="ECO:0000256" key="14">
    <source>
        <dbReference type="SAM" id="SignalP"/>
    </source>
</evidence>
<keyword evidence="7" id="KW-0479">Metal-binding</keyword>
<evidence type="ECO:0000256" key="1">
    <source>
        <dbReference type="ARBA" id="ARBA00000424"/>
    </source>
</evidence>
<evidence type="ECO:0000259" key="15">
    <source>
        <dbReference type="Pfam" id="PF04151"/>
    </source>
</evidence>
<dbReference type="Pfam" id="PF08453">
    <property type="entry name" value="Peptidase_M9_N"/>
    <property type="match status" value="1"/>
</dbReference>
<comment type="cofactor">
    <cofactor evidence="2">
        <name>Zn(2+)</name>
        <dbReference type="ChEBI" id="CHEBI:29105"/>
    </cofactor>
</comment>
<evidence type="ECO:0000256" key="13">
    <source>
        <dbReference type="SAM" id="MobiDB-lite"/>
    </source>
</evidence>
<feature type="region of interest" description="Disordered" evidence="13">
    <location>
        <begin position="37"/>
        <end position="87"/>
    </location>
</feature>
<keyword evidence="5" id="KW-0964">Secreted</keyword>
<evidence type="ECO:0000256" key="2">
    <source>
        <dbReference type="ARBA" id="ARBA00001947"/>
    </source>
</evidence>
<evidence type="ECO:0000313" key="18">
    <source>
        <dbReference type="Proteomes" id="UP001432222"/>
    </source>
</evidence>
<dbReference type="Gene3D" id="3.40.30.160">
    <property type="entry name" value="Collagenase ColT, N-terminal domain"/>
    <property type="match status" value="1"/>
</dbReference>
<name>A0ABZ1TS06_9ACTN</name>
<keyword evidence="11" id="KW-0482">Metalloprotease</keyword>
<dbReference type="InterPro" id="IPR007280">
    <property type="entry name" value="Peptidase_C_arc/bac"/>
</dbReference>
<keyword evidence="10" id="KW-0862">Zinc</keyword>
<proteinExistence type="predicted"/>
<dbReference type="InterPro" id="IPR002169">
    <property type="entry name" value="Peptidase_M9A/M9B"/>
</dbReference>
<dbReference type="Pfam" id="PF04151">
    <property type="entry name" value="PPC"/>
    <property type="match status" value="1"/>
</dbReference>
<dbReference type="RefSeq" id="WP_328952836.1">
    <property type="nucleotide sequence ID" value="NZ_CP108110.1"/>
</dbReference>
<evidence type="ECO:0000256" key="4">
    <source>
        <dbReference type="ARBA" id="ARBA00012653"/>
    </source>
</evidence>
<dbReference type="EC" id="3.4.24.3" evidence="4"/>
<dbReference type="InterPro" id="IPR013661">
    <property type="entry name" value="Peptidase_M9_N_dom"/>
</dbReference>
<reference evidence="17" key="1">
    <citation type="submission" date="2022-10" db="EMBL/GenBank/DDBJ databases">
        <title>The complete genomes of actinobacterial strains from the NBC collection.</title>
        <authorList>
            <person name="Joergensen T.S."/>
            <person name="Alvarez Arevalo M."/>
            <person name="Sterndorff E.B."/>
            <person name="Faurdal D."/>
            <person name="Vuksanovic O."/>
            <person name="Mourched A.-S."/>
            <person name="Charusanti P."/>
            <person name="Shaw S."/>
            <person name="Blin K."/>
            <person name="Weber T."/>
        </authorList>
    </citation>
    <scope>NUCLEOTIDE SEQUENCE</scope>
    <source>
        <strain evidence="17">NBC_00222</strain>
    </source>
</reference>
<keyword evidence="12" id="KW-0865">Zymogen</keyword>
<dbReference type="PRINTS" id="PR00931">
    <property type="entry name" value="MICOLLPTASE"/>
</dbReference>
<evidence type="ECO:0000259" key="16">
    <source>
        <dbReference type="Pfam" id="PF08453"/>
    </source>
</evidence>
<comment type="subcellular location">
    <subcellularLocation>
        <location evidence="3">Secreted</location>
    </subcellularLocation>
</comment>
<dbReference type="EMBL" id="CP108110">
    <property type="protein sequence ID" value="WUQ81761.1"/>
    <property type="molecule type" value="Genomic_DNA"/>
</dbReference>
<evidence type="ECO:0000256" key="3">
    <source>
        <dbReference type="ARBA" id="ARBA00004613"/>
    </source>
</evidence>
<evidence type="ECO:0000256" key="6">
    <source>
        <dbReference type="ARBA" id="ARBA00022670"/>
    </source>
</evidence>
<keyword evidence="8 14" id="KW-0732">Signal</keyword>
<keyword evidence="18" id="KW-1185">Reference proteome</keyword>
<dbReference type="PANTHER" id="PTHR13062">
    <property type="entry name" value="COLLAGENASE"/>
    <property type="match status" value="1"/>
</dbReference>
<dbReference type="Pfam" id="PF01752">
    <property type="entry name" value="Peptidase_M9"/>
    <property type="match status" value="1"/>
</dbReference>
<keyword evidence="9 17" id="KW-0378">Hydrolase</keyword>
<evidence type="ECO:0000256" key="8">
    <source>
        <dbReference type="ARBA" id="ARBA00022729"/>
    </source>
</evidence>
<dbReference type="PANTHER" id="PTHR13062:SF9">
    <property type="entry name" value="MICROBIAL COLLAGENASE"/>
    <property type="match status" value="1"/>
</dbReference>
<dbReference type="Gene3D" id="1.10.390.20">
    <property type="match status" value="1"/>
</dbReference>
<comment type="catalytic activity">
    <reaction evidence="1">
        <text>Digestion of native collagen in the triple helical region at Xaa-|-Gly bonds. With synthetic peptides, a preference is shown for Gly at P3 and P1', Pro and Ala at P2 and P2', and hydroxyproline, Ala or Arg at P3'.</text>
        <dbReference type="EC" id="3.4.24.3"/>
    </reaction>
</comment>
<feature type="chain" id="PRO_5046174209" description="microbial collagenase" evidence="14">
    <location>
        <begin position="25"/>
        <end position="776"/>
    </location>
</feature>
<dbReference type="Proteomes" id="UP001432222">
    <property type="component" value="Chromosome"/>
</dbReference>
<evidence type="ECO:0000313" key="17">
    <source>
        <dbReference type="EMBL" id="WUQ81761.1"/>
    </source>
</evidence>
<sequence>MARLLTLALSLVLTIGLFAPLGQAAPVAVSPVAVPPATRDAAGAHPAPADELPPPGVELVTQSDSADAVPAEHSGTATSADNKPRHDFAPWRTQQSAAKPSGRGAAAGEVSAEASGEAVACNPSDFGRTGAELVRLIKSVDMNCIGSLFRIEPRYMAPVFRESQMLTVTEAVREAAVAYQGNNSGSIQQLMYFLQAGYAVQWVNKAAVGSYDRLPTEIYKGVQAFFANPHALDATAENAGPLMNAGVLADVPRLPLDYLPLVKRLIATYNSSTVWDTNDLIWSLNPAFLVLYRGIRSQDPKFREELQADRSLIDGVAAFANRALVHAGGPNDPVATNSIKELSRFMSYPEFRPQVRPYLQALTQKLKVTGATRNQRAEAAIGVRSYDWENCGSYGTCKDAESFQAAYLTNVKQCSPSIRILAEAMTQAELDDTCTSLNGQDAYFHAVARDNGPVADDLNSTIDVVVFDNSNEYGALSPVMFGNATDNGGMYLEGDPARAGNRARFVAYEKTWDVTKFEIWNLNHEYTHYLDARFNLYGAFEAADSTPVVWWTEGIAEVVADSYLNVVNTKAIEQAARHTYRLSDLFDTYYGDEDRTYRWGYLAVRYMLERHRPDVDTLLALYRKGDWAGSRTLLKSTIGTRYDADFDTWLTSCAGGECKNTPSFPRLTECAGGDLRKLDRNCGRSNLAATTGNYAHFYLQVPAGTRQIRVTTSGGTGNGELYYNSYGWAYTNAYTTRSAGPDNSESLTITNPPAGYVFFSLYAQQGFSGVSVTSEF</sequence>
<dbReference type="GO" id="GO:0004222">
    <property type="term" value="F:metalloendopeptidase activity"/>
    <property type="evidence" value="ECO:0007669"/>
    <property type="project" value="UniProtKB-EC"/>
</dbReference>
<evidence type="ECO:0000256" key="7">
    <source>
        <dbReference type="ARBA" id="ARBA00022723"/>
    </source>
</evidence>
<organism evidence="17 18">
    <name type="scientific">Kitasatospora purpeofusca</name>
    <dbReference type="NCBI Taxonomy" id="67352"/>
    <lineage>
        <taxon>Bacteria</taxon>
        <taxon>Bacillati</taxon>
        <taxon>Actinomycetota</taxon>
        <taxon>Actinomycetes</taxon>
        <taxon>Kitasatosporales</taxon>
        <taxon>Streptomycetaceae</taxon>
        <taxon>Kitasatospora</taxon>
    </lineage>
</organism>